<organism evidence="1 2">
    <name type="scientific">Dolichospermum planctonicum</name>
    <dbReference type="NCBI Taxonomy" id="136072"/>
    <lineage>
        <taxon>Bacteria</taxon>
        <taxon>Bacillati</taxon>
        <taxon>Cyanobacteriota</taxon>
        <taxon>Cyanophyceae</taxon>
        <taxon>Nostocales</taxon>
        <taxon>Aphanizomenonaceae</taxon>
        <taxon>Dolichospermum</taxon>
    </lineage>
</organism>
<protein>
    <submittedName>
        <fullName evidence="1">Uncharacterized protein</fullName>
    </submittedName>
</protein>
<evidence type="ECO:0000313" key="2">
    <source>
        <dbReference type="Proteomes" id="UP000299367"/>
    </source>
</evidence>
<name>A0A480AJN9_9CYAN</name>
<dbReference type="EMBL" id="BJCF01000035">
    <property type="protein sequence ID" value="GCL43231.1"/>
    <property type="molecule type" value="Genomic_DNA"/>
</dbReference>
<evidence type="ECO:0000313" key="1">
    <source>
        <dbReference type="EMBL" id="GCL43231.1"/>
    </source>
</evidence>
<proteinExistence type="predicted"/>
<comment type="caution">
    <text evidence="1">The sequence shown here is derived from an EMBL/GenBank/DDBJ whole genome shotgun (WGS) entry which is preliminary data.</text>
</comment>
<gene>
    <name evidence="1" type="ORF">NIES80_29430</name>
</gene>
<reference evidence="2" key="1">
    <citation type="submission" date="2019-02" db="EMBL/GenBank/DDBJ databases">
        <title>Draft genome sequence of Dolichospermum planctonicum NIES-80.</title>
        <authorList>
            <person name="Yamaguchi H."/>
            <person name="Suzuki S."/>
            <person name="Kawachi M."/>
        </authorList>
    </citation>
    <scope>NUCLEOTIDE SEQUENCE [LARGE SCALE GENOMIC DNA]</scope>
    <source>
        <strain evidence="2">NIES-80</strain>
    </source>
</reference>
<dbReference type="AlphaFoldDB" id="A0A480AJN9"/>
<dbReference type="Proteomes" id="UP000299367">
    <property type="component" value="Unassembled WGS sequence"/>
</dbReference>
<accession>A0A480AJN9</accession>
<sequence>MLQSIEGIYKDGKIELNETPTGINTARVIVTFLDANTSVDLSSRGINEEQAAKLRARLQCFAQDWDQPEMEVYDAL</sequence>
<dbReference type="RefSeq" id="WP_137908734.1">
    <property type="nucleotide sequence ID" value="NZ_BJCF01000035.1"/>
</dbReference>
<dbReference type="OrthoDB" id="7069202at2"/>